<proteinExistence type="predicted"/>
<reference evidence="3 4" key="1">
    <citation type="journal article" date="2019" name="Int. J. Syst. Evol. Microbiol.">
        <title>The Global Catalogue of Microorganisms (GCM) 10K type strain sequencing project: providing services to taxonomists for standard genome sequencing and annotation.</title>
        <authorList>
            <consortium name="The Broad Institute Genomics Platform"/>
            <consortium name="The Broad Institute Genome Sequencing Center for Infectious Disease"/>
            <person name="Wu L."/>
            <person name="Ma J."/>
        </authorList>
    </citation>
    <scope>NUCLEOTIDE SEQUENCE [LARGE SCALE GENOMIC DNA]</scope>
    <source>
        <strain evidence="3 4">JCM 12393</strain>
    </source>
</reference>
<evidence type="ECO:0000256" key="1">
    <source>
        <dbReference type="SAM" id="MobiDB-lite"/>
    </source>
</evidence>
<evidence type="ECO:0000313" key="3">
    <source>
        <dbReference type="EMBL" id="GAA1402173.1"/>
    </source>
</evidence>
<keyword evidence="2" id="KW-0732">Signal</keyword>
<sequence length="416" mass="41925">MTIRPVRRTATAVAAAALSTGALLGAAPAGAAPAPTPATSTTPAMAVLPTGVPGKSYSDPTGVNRGGVVVGYAYAWGQGVEASAIRWAADGTPATLPPLPGEDFAQALGVNDANLAIGVSWPAGRTSWESTAVRWAADGAVTALPPLPGDLYSRPTAIGGSGIVVGTSYGAAAGTRAVAWRPDGTTVALAPLPGDTTSEATGVNAAGLVIGRSYAGIGAFHGIVWRPDGTPTRFQDGPTAGSGDWPVGINDAGTVIGVADRPTGLGSSRHGLVRSPSGTLRDLGANTLPTALNASGAVVGQYQPDPDYSATHAARWSPDGTLTPLPRQPQTGGRSIAVGINDSGTAIGYSWDGIPARQYQSGRIWASDGTLTDLDPSNTAGNTTLFVNDSGLVVGLWLLRSPGMLYPTHLTAVWRP</sequence>
<dbReference type="InterPro" id="IPR006311">
    <property type="entry name" value="TAT_signal"/>
</dbReference>
<dbReference type="Proteomes" id="UP001499863">
    <property type="component" value="Unassembled WGS sequence"/>
</dbReference>
<organism evidence="3 4">
    <name type="scientific">Kitasatospora putterlickiae</name>
    <dbReference type="NCBI Taxonomy" id="221725"/>
    <lineage>
        <taxon>Bacteria</taxon>
        <taxon>Bacillati</taxon>
        <taxon>Actinomycetota</taxon>
        <taxon>Actinomycetes</taxon>
        <taxon>Kitasatosporales</taxon>
        <taxon>Streptomycetaceae</taxon>
        <taxon>Kitasatospora</taxon>
    </lineage>
</organism>
<accession>A0ABN1YBZ0</accession>
<dbReference type="RefSeq" id="WP_344338728.1">
    <property type="nucleotide sequence ID" value="NZ_BAAAKJ010000244.1"/>
</dbReference>
<gene>
    <name evidence="3" type="ORF">GCM10009639_45380</name>
</gene>
<evidence type="ECO:0000313" key="4">
    <source>
        <dbReference type="Proteomes" id="UP001499863"/>
    </source>
</evidence>
<name>A0ABN1YBZ0_9ACTN</name>
<evidence type="ECO:0000256" key="2">
    <source>
        <dbReference type="SAM" id="SignalP"/>
    </source>
</evidence>
<dbReference type="EMBL" id="BAAAKJ010000244">
    <property type="protein sequence ID" value="GAA1402173.1"/>
    <property type="molecule type" value="Genomic_DNA"/>
</dbReference>
<feature type="region of interest" description="Disordered" evidence="1">
    <location>
        <begin position="310"/>
        <end position="332"/>
    </location>
</feature>
<keyword evidence="4" id="KW-1185">Reference proteome</keyword>
<feature type="signal peptide" evidence="2">
    <location>
        <begin position="1"/>
        <end position="31"/>
    </location>
</feature>
<comment type="caution">
    <text evidence="3">The sequence shown here is derived from an EMBL/GenBank/DDBJ whole genome shotgun (WGS) entry which is preliminary data.</text>
</comment>
<protein>
    <recommendedName>
        <fullName evidence="5">Extracellular repeat, HAF family</fullName>
    </recommendedName>
</protein>
<evidence type="ECO:0008006" key="5">
    <source>
        <dbReference type="Google" id="ProtNLM"/>
    </source>
</evidence>
<dbReference type="PROSITE" id="PS51318">
    <property type="entry name" value="TAT"/>
    <property type="match status" value="1"/>
</dbReference>
<feature type="chain" id="PRO_5047435671" description="Extracellular repeat, HAF family" evidence="2">
    <location>
        <begin position="32"/>
        <end position="416"/>
    </location>
</feature>